<evidence type="ECO:0000313" key="2">
    <source>
        <dbReference type="Proteomes" id="UP000070319"/>
    </source>
</evidence>
<dbReference type="PATRIC" id="fig|329854.7.peg.4219"/>
<comment type="caution">
    <text evidence="1">The sequence shown here is derived from an EMBL/GenBank/DDBJ whole genome shotgun (WGS) entry which is preliminary data.</text>
</comment>
<sequence>MCNFCGLFQKKYCFSAFISRKSVFLPDIINEVILIRKGL</sequence>
<dbReference type="Proteomes" id="UP000070319">
    <property type="component" value="Unassembled WGS sequence"/>
</dbReference>
<reference evidence="1 2" key="1">
    <citation type="submission" date="2016-02" db="EMBL/GenBank/DDBJ databases">
        <authorList>
            <person name="Wen L."/>
            <person name="He K."/>
            <person name="Yang H."/>
        </authorList>
    </citation>
    <scope>NUCLEOTIDE SEQUENCE [LARGE SCALE GENOMIC DNA]</scope>
    <source>
        <strain evidence="1 2">KLE1704</strain>
    </source>
</reference>
<dbReference type="EMBL" id="LTDF01000154">
    <property type="protein sequence ID" value="KXT44024.1"/>
    <property type="molecule type" value="Genomic_DNA"/>
</dbReference>
<protein>
    <submittedName>
        <fullName evidence="1">Uncharacterized protein</fullName>
    </submittedName>
</protein>
<proteinExistence type="predicted"/>
<accession>A0A139KXU2</accession>
<evidence type="ECO:0000313" key="1">
    <source>
        <dbReference type="EMBL" id="KXT44024.1"/>
    </source>
</evidence>
<gene>
    <name evidence="1" type="ORF">HMPREF2531_04152</name>
</gene>
<dbReference type="AlphaFoldDB" id="A0A139KXU2"/>
<name>A0A139KXU2_9BACE</name>
<organism evidence="1">
    <name type="scientific">Bacteroides intestinalis</name>
    <dbReference type="NCBI Taxonomy" id="329854"/>
    <lineage>
        <taxon>Bacteria</taxon>
        <taxon>Pseudomonadati</taxon>
        <taxon>Bacteroidota</taxon>
        <taxon>Bacteroidia</taxon>
        <taxon>Bacteroidales</taxon>
        <taxon>Bacteroidaceae</taxon>
        <taxon>Bacteroides</taxon>
    </lineage>
</organism>